<dbReference type="InterPro" id="IPR001245">
    <property type="entry name" value="Ser-Thr/Tyr_kinase_cat_dom"/>
</dbReference>
<keyword evidence="2" id="KW-0675">Receptor</keyword>
<dbReference type="STRING" id="888268.A0A1E5WAB4"/>
<feature type="non-terminal residue" evidence="2">
    <location>
        <position position="1"/>
    </location>
</feature>
<dbReference type="Pfam" id="PF07714">
    <property type="entry name" value="PK_Tyr_Ser-Thr"/>
    <property type="match status" value="1"/>
</dbReference>
<dbReference type="AlphaFoldDB" id="A0A1E5WAB4"/>
<accession>A0A1E5WAB4</accession>
<dbReference type="InterPro" id="IPR011009">
    <property type="entry name" value="Kinase-like_dom_sf"/>
</dbReference>
<gene>
    <name evidence="2" type="ORF">BAE44_0004665</name>
</gene>
<comment type="caution">
    <text evidence="2">The sequence shown here is derived from an EMBL/GenBank/DDBJ whole genome shotgun (WGS) entry which is preliminary data.</text>
</comment>
<evidence type="ECO:0000259" key="1">
    <source>
        <dbReference type="Pfam" id="PF07714"/>
    </source>
</evidence>
<dbReference type="SUPFAM" id="SSF56112">
    <property type="entry name" value="Protein kinase-like (PK-like)"/>
    <property type="match status" value="1"/>
</dbReference>
<organism evidence="2 3">
    <name type="scientific">Dichanthelium oligosanthes</name>
    <dbReference type="NCBI Taxonomy" id="888268"/>
    <lineage>
        <taxon>Eukaryota</taxon>
        <taxon>Viridiplantae</taxon>
        <taxon>Streptophyta</taxon>
        <taxon>Embryophyta</taxon>
        <taxon>Tracheophyta</taxon>
        <taxon>Spermatophyta</taxon>
        <taxon>Magnoliopsida</taxon>
        <taxon>Liliopsida</taxon>
        <taxon>Poales</taxon>
        <taxon>Poaceae</taxon>
        <taxon>PACMAD clade</taxon>
        <taxon>Panicoideae</taxon>
        <taxon>Panicodae</taxon>
        <taxon>Paniceae</taxon>
        <taxon>Dichantheliinae</taxon>
        <taxon>Dichanthelium</taxon>
    </lineage>
</organism>
<dbReference type="OrthoDB" id="4062651at2759"/>
<dbReference type="EMBL" id="LWDX02015687">
    <property type="protein sequence ID" value="OEL34317.1"/>
    <property type="molecule type" value="Genomic_DNA"/>
</dbReference>
<feature type="domain" description="Serine-threonine/tyrosine-protein kinase catalytic" evidence="1">
    <location>
        <begin position="17"/>
        <end position="119"/>
    </location>
</feature>
<dbReference type="Proteomes" id="UP000095767">
    <property type="component" value="Unassembled WGS sequence"/>
</dbReference>
<dbReference type="GO" id="GO:0004672">
    <property type="term" value="F:protein kinase activity"/>
    <property type="evidence" value="ECO:0007669"/>
    <property type="project" value="InterPro"/>
</dbReference>
<dbReference type="Gene3D" id="1.10.510.10">
    <property type="entry name" value="Transferase(Phosphotransferase) domain 1"/>
    <property type="match status" value="1"/>
</dbReference>
<sequence>LFLSKYYITISLLPLSAYISPEYAFDGVCSIKSDVFTFGVLVLEIISGKRATGFYPYDGKLYNLILYAWKLWKVGEWCQLVCCRIGENHEAIERSIEVVLLCVQERVEDRPTMDLVVSMLNGGNVSLPKPKQPTYFIIRSSESEASSCNINISITLARWTSNPKEREPTMCLWC</sequence>
<protein>
    <submittedName>
        <fullName evidence="2">Cysteine-rich receptor-like protein kinase 19</fullName>
    </submittedName>
</protein>
<name>A0A1E5WAB4_9POAL</name>
<evidence type="ECO:0000313" key="2">
    <source>
        <dbReference type="EMBL" id="OEL34317.1"/>
    </source>
</evidence>
<dbReference type="PANTHER" id="PTHR27006">
    <property type="entry name" value="PROMASTIGOTE SURFACE ANTIGEN PROTEIN PSA"/>
    <property type="match status" value="1"/>
</dbReference>
<keyword evidence="2" id="KW-0418">Kinase</keyword>
<keyword evidence="2" id="KW-0808">Transferase</keyword>
<reference evidence="2 3" key="1">
    <citation type="submission" date="2016-09" db="EMBL/GenBank/DDBJ databases">
        <title>The draft genome of Dichanthelium oligosanthes: A C3 panicoid grass species.</title>
        <authorList>
            <person name="Studer A.J."/>
            <person name="Schnable J.C."/>
            <person name="Brutnell T.P."/>
        </authorList>
    </citation>
    <scope>NUCLEOTIDE SEQUENCE [LARGE SCALE GENOMIC DNA]</scope>
    <source>
        <strain evidence="3">cv. Kellogg 1175</strain>
        <tissue evidence="2">Leaf</tissue>
    </source>
</reference>
<keyword evidence="3" id="KW-1185">Reference proteome</keyword>
<evidence type="ECO:0000313" key="3">
    <source>
        <dbReference type="Proteomes" id="UP000095767"/>
    </source>
</evidence>
<proteinExistence type="predicted"/>
<dbReference type="PANTHER" id="PTHR27006:SF556">
    <property type="entry name" value="PROTEIN KINASE DOMAIN-CONTAINING PROTEIN"/>
    <property type="match status" value="1"/>
</dbReference>